<evidence type="ECO:0000313" key="2">
    <source>
        <dbReference type="Proteomes" id="UP000253597"/>
    </source>
</evidence>
<dbReference type="NCBIfam" id="NF047360">
    <property type="entry name" value="tail_chap_PVL"/>
    <property type="match status" value="1"/>
</dbReference>
<name>A0A9X8IYX0_BACCE</name>
<dbReference type="EMBL" id="QNGD03000008">
    <property type="protein sequence ID" value="RWQ72950.1"/>
    <property type="molecule type" value="Genomic_DNA"/>
</dbReference>
<dbReference type="Proteomes" id="UP000253597">
    <property type="component" value="Unassembled WGS sequence"/>
</dbReference>
<accession>A0A9X8IYX0</accession>
<proteinExistence type="predicted"/>
<evidence type="ECO:0000313" key="1">
    <source>
        <dbReference type="EMBL" id="RWQ72950.1"/>
    </source>
</evidence>
<organism evidence="1 2">
    <name type="scientific">Bacillus cereus</name>
    <dbReference type="NCBI Taxonomy" id="1396"/>
    <lineage>
        <taxon>Bacteria</taxon>
        <taxon>Bacillati</taxon>
        <taxon>Bacillota</taxon>
        <taxon>Bacilli</taxon>
        <taxon>Bacillales</taxon>
        <taxon>Bacillaceae</taxon>
        <taxon>Bacillus</taxon>
        <taxon>Bacillus cereus group</taxon>
    </lineage>
</organism>
<protein>
    <recommendedName>
        <fullName evidence="3">Phage protein</fullName>
    </recommendedName>
</protein>
<gene>
    <name evidence="1" type="ORF">DR116_0016610</name>
</gene>
<dbReference type="Pfam" id="PF23857">
    <property type="entry name" value="Phage_TAC_19"/>
    <property type="match status" value="1"/>
</dbReference>
<dbReference type="AlphaFoldDB" id="A0A9X8IYX0"/>
<dbReference type="InterPro" id="IPR057006">
    <property type="entry name" value="Phage_TAC_19"/>
</dbReference>
<reference evidence="1 2" key="1">
    <citation type="submission" date="2019-01" db="EMBL/GenBank/DDBJ databases">
        <title>Draft genome sequence of heavy metal resistant Bacillus cereus NWUAB01.</title>
        <authorList>
            <person name="Babalola O."/>
            <person name="Aremu B.R."/>
            <person name="Ayangbenro A.S."/>
        </authorList>
    </citation>
    <scope>NUCLEOTIDE SEQUENCE [LARGE SCALE GENOMIC DNA]</scope>
    <source>
        <strain evidence="1 2">NWUAB01</strain>
    </source>
</reference>
<comment type="caution">
    <text evidence="1">The sequence shown here is derived from an EMBL/GenBank/DDBJ whole genome shotgun (WGS) entry which is preliminary data.</text>
</comment>
<evidence type="ECO:0008006" key="3">
    <source>
        <dbReference type="Google" id="ProtNLM"/>
    </source>
</evidence>
<dbReference type="RefSeq" id="WP_128248542.1">
    <property type="nucleotide sequence ID" value="NZ_JBPCHO010000038.1"/>
</dbReference>
<sequence>MEVSIMELTLKIEGKAKKFKPMPNLPALRFKQAVAHATQLEENFDISVVEAAVTFIVNDIFGGKFTEEQFWEGLPAEDLITTVRDALSYPMFLMQQKLAPVKN</sequence>